<dbReference type="CDD" id="cd10918">
    <property type="entry name" value="CE4_NodB_like_5s_6s"/>
    <property type="match status" value="1"/>
</dbReference>
<dbReference type="EMBL" id="MTCY01000059">
    <property type="protein sequence ID" value="OWP74726.1"/>
    <property type="molecule type" value="Genomic_DNA"/>
</dbReference>
<reference evidence="4 5" key="1">
    <citation type="journal article" date="2017" name="Infect. Genet. Evol.">
        <title>Comparative genome analysis of fish pathogen Flavobacterium columnare reveals extensive sequence diversity within the species.</title>
        <authorList>
            <person name="Kayansamruaj P."/>
            <person name="Dong H.T."/>
            <person name="Hirono I."/>
            <person name="Kondo H."/>
            <person name="Senapin S."/>
            <person name="Rodkhum C."/>
        </authorList>
    </citation>
    <scope>NUCLEOTIDE SEQUENCE [LARGE SCALE GENOMIC DNA]</scope>
    <source>
        <strain evidence="4 5">1214</strain>
    </source>
</reference>
<evidence type="ECO:0000313" key="5">
    <source>
        <dbReference type="Proteomes" id="UP000198034"/>
    </source>
</evidence>
<dbReference type="GO" id="GO:0016810">
    <property type="term" value="F:hydrolase activity, acting on carbon-nitrogen (but not peptide) bonds"/>
    <property type="evidence" value="ECO:0007669"/>
    <property type="project" value="InterPro"/>
</dbReference>
<gene>
    <name evidence="4" type="ORF">BWK62_13570</name>
</gene>
<dbReference type="SUPFAM" id="SSF88713">
    <property type="entry name" value="Glycoside hydrolase/deacetylase"/>
    <property type="match status" value="1"/>
</dbReference>
<evidence type="ECO:0000256" key="1">
    <source>
        <dbReference type="ARBA" id="ARBA00004613"/>
    </source>
</evidence>
<accession>A0A246G7X0</accession>
<dbReference type="PANTHER" id="PTHR34216:SF3">
    <property type="entry name" value="POLY-BETA-1,6-N-ACETYL-D-GLUCOSAMINE N-DEACETYLASE"/>
    <property type="match status" value="1"/>
</dbReference>
<dbReference type="Proteomes" id="UP000198034">
    <property type="component" value="Unassembled WGS sequence"/>
</dbReference>
<dbReference type="InterPro" id="IPR011330">
    <property type="entry name" value="Glyco_hydro/deAcase_b/a-brl"/>
</dbReference>
<protein>
    <recommendedName>
        <fullName evidence="3">NodB homology domain-containing protein</fullName>
    </recommendedName>
</protein>
<evidence type="ECO:0000259" key="3">
    <source>
        <dbReference type="PROSITE" id="PS51677"/>
    </source>
</evidence>
<dbReference type="GO" id="GO:0005975">
    <property type="term" value="P:carbohydrate metabolic process"/>
    <property type="evidence" value="ECO:0007669"/>
    <property type="project" value="InterPro"/>
</dbReference>
<name>A0A246G7X0_9FLAO</name>
<dbReference type="AlphaFoldDB" id="A0A246G7X0"/>
<organism evidence="4 5">
    <name type="scientific">Flavobacterium columnare</name>
    <dbReference type="NCBI Taxonomy" id="996"/>
    <lineage>
        <taxon>Bacteria</taxon>
        <taxon>Pseudomonadati</taxon>
        <taxon>Bacteroidota</taxon>
        <taxon>Flavobacteriia</taxon>
        <taxon>Flavobacteriales</taxon>
        <taxon>Flavobacteriaceae</taxon>
        <taxon>Flavobacterium</taxon>
    </lineage>
</organism>
<feature type="domain" description="NodB homology" evidence="3">
    <location>
        <begin position="75"/>
        <end position="311"/>
    </location>
</feature>
<evidence type="ECO:0000256" key="2">
    <source>
        <dbReference type="ARBA" id="ARBA00022729"/>
    </source>
</evidence>
<keyword evidence="2" id="KW-0732">Signal</keyword>
<dbReference type="InterPro" id="IPR002509">
    <property type="entry name" value="NODB_dom"/>
</dbReference>
<dbReference type="InterPro" id="IPR051398">
    <property type="entry name" value="Polysacch_Deacetylase"/>
</dbReference>
<comment type="caution">
    <text evidence="4">The sequence shown here is derived from an EMBL/GenBank/DDBJ whole genome shotgun (WGS) entry which is preliminary data.</text>
</comment>
<sequence>MINKNIKFKILKFKNRIFKGRPVLVLVYHRINDVVDFQNAGLTVSVSDFEKQLIYFKENFEILKLGDDWKKIKKNALVITFDDGYADNYLNALPLLEKYQIPATIFICSYNINSNEEFWWDRLANLYNQLPKKFINLKGKTVDKSQWSYKVLEKSVRDKNVFKIVENCKKIEELNNVNIELRESFRSLTTEELIELEKSSFIDIELHSHSHNHFSYLSFEEQKTDLIKNISELKKSLNNKKFKYFALPHGAYNSETLKVISEENLEGCLLANNYYSNYKNKFSKKINRILIPSITGHKLKKYLNKYIFDLF</sequence>
<comment type="subcellular location">
    <subcellularLocation>
        <location evidence="1">Secreted</location>
    </subcellularLocation>
</comment>
<dbReference type="Gene3D" id="3.20.20.370">
    <property type="entry name" value="Glycoside hydrolase/deacetylase"/>
    <property type="match status" value="1"/>
</dbReference>
<dbReference type="PROSITE" id="PS51677">
    <property type="entry name" value="NODB"/>
    <property type="match status" value="1"/>
</dbReference>
<dbReference type="OrthoDB" id="9778320at2"/>
<dbReference type="Pfam" id="PF01522">
    <property type="entry name" value="Polysacc_deac_1"/>
    <property type="match status" value="1"/>
</dbReference>
<proteinExistence type="predicted"/>
<dbReference type="GO" id="GO:0005576">
    <property type="term" value="C:extracellular region"/>
    <property type="evidence" value="ECO:0007669"/>
    <property type="project" value="UniProtKB-SubCell"/>
</dbReference>
<evidence type="ECO:0000313" key="4">
    <source>
        <dbReference type="EMBL" id="OWP74726.1"/>
    </source>
</evidence>
<dbReference type="PANTHER" id="PTHR34216">
    <property type="match status" value="1"/>
</dbReference>